<evidence type="ECO:0000256" key="5">
    <source>
        <dbReference type="ARBA" id="ARBA00023136"/>
    </source>
</evidence>
<keyword evidence="4" id="KW-1133">Transmembrane helix</keyword>
<feature type="domain" description="Band 7" evidence="6">
    <location>
        <begin position="21"/>
        <end position="179"/>
    </location>
</feature>
<protein>
    <submittedName>
        <fullName evidence="7">SPFH/Band 7/PHB domain protein</fullName>
    </submittedName>
</protein>
<dbReference type="PRINTS" id="PR00721">
    <property type="entry name" value="STOMATIN"/>
</dbReference>
<dbReference type="EMBL" id="NOJZ02000009">
    <property type="protein sequence ID" value="RDY23678.1"/>
    <property type="molecule type" value="Genomic_DNA"/>
</dbReference>
<evidence type="ECO:0000313" key="7">
    <source>
        <dbReference type="EMBL" id="RDY23678.1"/>
    </source>
</evidence>
<dbReference type="InterPro" id="IPR036013">
    <property type="entry name" value="Band_7/SPFH_dom_sf"/>
</dbReference>
<evidence type="ECO:0000256" key="3">
    <source>
        <dbReference type="ARBA" id="ARBA00022692"/>
    </source>
</evidence>
<sequence>MGFTFIGLLVLIIAAVAIGLSCVRVVKQSKVGIIMRLGKFHKVAETGVNVLVPFIDTMRYMIDLRENVVDFPPQPVITKDNVTMQIDTVVYYRITDPVRYVFEIANPITAIENLTATTLRNIIGELDLDETLTSRDVINTKMRSILDEATDKWGIKINRVELKNIMPPHDIQVAMEKQMRAERERRESILQAEGNKASAILQAEGEKQASILRAEAKKEAMVREAEGEKEAAILRSQGEAESIKQIAIAKAEGEAQVIVKVQRATAQGLREVFTAMKESNIDENMLALKSMEALEKMAQGNATKLVLPSDTVNLLGTFKGIKEVLSDDKK</sequence>
<keyword evidence="5" id="KW-0472">Membrane</keyword>
<dbReference type="InterPro" id="IPR050710">
    <property type="entry name" value="Band7/mec-2_domain"/>
</dbReference>
<dbReference type="PROSITE" id="PS01270">
    <property type="entry name" value="BAND_7"/>
    <property type="match status" value="1"/>
</dbReference>
<dbReference type="FunFam" id="3.30.479.30:FF:000004">
    <property type="entry name" value="Putative membrane protease family, stomatin"/>
    <property type="match status" value="1"/>
</dbReference>
<dbReference type="GO" id="GO:0098552">
    <property type="term" value="C:side of membrane"/>
    <property type="evidence" value="ECO:0007669"/>
    <property type="project" value="UniProtKB-ARBA"/>
</dbReference>
<dbReference type="PANTHER" id="PTHR43327">
    <property type="entry name" value="STOMATIN-LIKE PROTEIN 2, MITOCHONDRIAL"/>
    <property type="match status" value="1"/>
</dbReference>
<dbReference type="CDD" id="cd08829">
    <property type="entry name" value="SPFH_paraslipin"/>
    <property type="match status" value="1"/>
</dbReference>
<dbReference type="SMART" id="SM00244">
    <property type="entry name" value="PHB"/>
    <property type="match status" value="1"/>
</dbReference>
<keyword evidence="8" id="KW-1185">Reference proteome</keyword>
<dbReference type="AlphaFoldDB" id="A0A371IT60"/>
<dbReference type="RefSeq" id="WP_095405859.1">
    <property type="nucleotide sequence ID" value="NZ_NOJZ02000009.1"/>
</dbReference>
<dbReference type="InterPro" id="IPR001972">
    <property type="entry name" value="Stomatin_HflK_fam"/>
</dbReference>
<evidence type="ECO:0000259" key="6">
    <source>
        <dbReference type="SMART" id="SM00244"/>
    </source>
</evidence>
<proteinExistence type="inferred from homology"/>
<dbReference type="Pfam" id="PF01145">
    <property type="entry name" value="Band_7"/>
    <property type="match status" value="1"/>
</dbReference>
<organism evidence="7 8">
    <name type="scientific">Romboutsia maritimum</name>
    <dbReference type="NCBI Taxonomy" id="2020948"/>
    <lineage>
        <taxon>Bacteria</taxon>
        <taxon>Bacillati</taxon>
        <taxon>Bacillota</taxon>
        <taxon>Clostridia</taxon>
        <taxon>Peptostreptococcales</taxon>
        <taxon>Peptostreptococcaceae</taxon>
        <taxon>Romboutsia</taxon>
    </lineage>
</organism>
<dbReference type="PANTHER" id="PTHR43327:SF10">
    <property type="entry name" value="STOMATIN-LIKE PROTEIN 2, MITOCHONDRIAL"/>
    <property type="match status" value="1"/>
</dbReference>
<reference evidence="7 8" key="1">
    <citation type="journal article" date="2017" name="Genome Announc.">
        <title>Draft Genome Sequence of Romboutsia maritimum sp. nov. Strain CCRI-22766(T), Isolated from Coastal Estuarine Mud.</title>
        <authorList>
            <person name="Maheux A.F."/>
            <person name="Boudreau D.K."/>
            <person name="Berube E."/>
            <person name="Boissinot M."/>
            <person name="Raymond F."/>
            <person name="Brodeur S."/>
            <person name="Corbeil J."/>
            <person name="Brightwell G."/>
            <person name="Broda D."/>
            <person name="Omar R.F."/>
            <person name="Bergeron M.G."/>
        </authorList>
    </citation>
    <scope>NUCLEOTIDE SEQUENCE [LARGE SCALE GENOMIC DNA]</scope>
    <source>
        <strain evidence="7 8">CCRI-22766</strain>
    </source>
</reference>
<gene>
    <name evidence="7" type="ORF">CHF27_007015</name>
</gene>
<dbReference type="InterPro" id="IPR001107">
    <property type="entry name" value="Band_7"/>
</dbReference>
<keyword evidence="3" id="KW-0812">Transmembrane</keyword>
<evidence type="ECO:0000256" key="4">
    <source>
        <dbReference type="ARBA" id="ARBA00022989"/>
    </source>
</evidence>
<comment type="similarity">
    <text evidence="2">Belongs to the band 7/mec-2 family.</text>
</comment>
<comment type="caution">
    <text evidence="7">The sequence shown here is derived from an EMBL/GenBank/DDBJ whole genome shotgun (WGS) entry which is preliminary data.</text>
</comment>
<dbReference type="GO" id="GO:0005886">
    <property type="term" value="C:plasma membrane"/>
    <property type="evidence" value="ECO:0007669"/>
    <property type="project" value="UniProtKB-ARBA"/>
</dbReference>
<dbReference type="OrthoDB" id="9809197at2"/>
<dbReference type="Gene3D" id="3.30.479.30">
    <property type="entry name" value="Band 7 domain"/>
    <property type="match status" value="1"/>
</dbReference>
<evidence type="ECO:0000313" key="8">
    <source>
        <dbReference type="Proteomes" id="UP000243494"/>
    </source>
</evidence>
<accession>A0A371IT60</accession>
<evidence type="ECO:0000256" key="1">
    <source>
        <dbReference type="ARBA" id="ARBA00004167"/>
    </source>
</evidence>
<dbReference type="SUPFAM" id="SSF117892">
    <property type="entry name" value="Band 7/SPFH domain"/>
    <property type="match status" value="1"/>
</dbReference>
<comment type="subcellular location">
    <subcellularLocation>
        <location evidence="1">Membrane</location>
        <topology evidence="1">Single-pass membrane protein</topology>
    </subcellularLocation>
</comment>
<name>A0A371IT60_9FIRM</name>
<dbReference type="Proteomes" id="UP000243494">
    <property type="component" value="Unassembled WGS sequence"/>
</dbReference>
<dbReference type="InterPro" id="IPR018080">
    <property type="entry name" value="Band_7/stomatin-like_CS"/>
</dbReference>
<evidence type="ECO:0000256" key="2">
    <source>
        <dbReference type="ARBA" id="ARBA00008164"/>
    </source>
</evidence>